<keyword evidence="6" id="KW-0325">Glycoprotein</keyword>
<dbReference type="SMART" id="SM00186">
    <property type="entry name" value="FBG"/>
    <property type="match status" value="1"/>
</dbReference>
<organism evidence="10 11">
    <name type="scientific">Crassostrea virginica</name>
    <name type="common">Eastern oyster</name>
    <dbReference type="NCBI Taxonomy" id="6565"/>
    <lineage>
        <taxon>Eukaryota</taxon>
        <taxon>Metazoa</taxon>
        <taxon>Spiralia</taxon>
        <taxon>Lophotrochozoa</taxon>
        <taxon>Mollusca</taxon>
        <taxon>Bivalvia</taxon>
        <taxon>Autobranchia</taxon>
        <taxon>Pteriomorphia</taxon>
        <taxon>Ostreida</taxon>
        <taxon>Ostreoidea</taxon>
        <taxon>Ostreidae</taxon>
        <taxon>Crassostrea</taxon>
    </lineage>
</organism>
<keyword evidence="10" id="KW-1185">Reference proteome</keyword>
<dbReference type="NCBIfam" id="NF040941">
    <property type="entry name" value="GGGWT_bact"/>
    <property type="match status" value="1"/>
</dbReference>
<dbReference type="CDD" id="cd00087">
    <property type="entry name" value="FReD"/>
    <property type="match status" value="1"/>
</dbReference>
<keyword evidence="8" id="KW-0812">Transmembrane</keyword>
<dbReference type="InterPro" id="IPR036056">
    <property type="entry name" value="Fibrinogen-like_C"/>
</dbReference>
<gene>
    <name evidence="11" type="primary">LOC111125904</name>
</gene>
<keyword evidence="3" id="KW-0732">Signal</keyword>
<evidence type="ECO:0000256" key="3">
    <source>
        <dbReference type="ARBA" id="ARBA00022729"/>
    </source>
</evidence>
<dbReference type="Pfam" id="PF00147">
    <property type="entry name" value="Fibrinogen_C"/>
    <property type="match status" value="1"/>
</dbReference>
<protein>
    <submittedName>
        <fullName evidence="11">Ficolin-2-like isoform X1</fullName>
    </submittedName>
</protein>
<evidence type="ECO:0000256" key="8">
    <source>
        <dbReference type="SAM" id="Phobius"/>
    </source>
</evidence>
<accession>A0A8B8DCU5</accession>
<dbReference type="OrthoDB" id="7735550at2759"/>
<evidence type="ECO:0000256" key="2">
    <source>
        <dbReference type="ARBA" id="ARBA00022525"/>
    </source>
</evidence>
<evidence type="ECO:0000256" key="7">
    <source>
        <dbReference type="SAM" id="MobiDB-lite"/>
    </source>
</evidence>
<dbReference type="GeneID" id="111125904"/>
<dbReference type="PANTHER" id="PTHR47221">
    <property type="entry name" value="FIBRINOGEN ALPHA CHAIN"/>
    <property type="match status" value="1"/>
</dbReference>
<dbReference type="Proteomes" id="UP000694844">
    <property type="component" value="Chromosome 3"/>
</dbReference>
<evidence type="ECO:0000313" key="10">
    <source>
        <dbReference type="Proteomes" id="UP000694844"/>
    </source>
</evidence>
<evidence type="ECO:0000256" key="6">
    <source>
        <dbReference type="ARBA" id="ARBA00023180"/>
    </source>
</evidence>
<dbReference type="SUPFAM" id="SSF56496">
    <property type="entry name" value="Fibrinogen C-terminal domain-like"/>
    <property type="match status" value="1"/>
</dbReference>
<feature type="domain" description="Fibrinogen C-terminal" evidence="9">
    <location>
        <begin position="73"/>
        <end position="291"/>
    </location>
</feature>
<reference evidence="11" key="1">
    <citation type="submission" date="2025-08" db="UniProtKB">
        <authorList>
            <consortium name="RefSeq"/>
        </authorList>
    </citation>
    <scope>IDENTIFICATION</scope>
    <source>
        <tissue evidence="11">Whole sample</tissue>
    </source>
</reference>
<dbReference type="PANTHER" id="PTHR47221:SF6">
    <property type="entry name" value="FIBRINOGEN ALPHA CHAIN"/>
    <property type="match status" value="1"/>
</dbReference>
<keyword evidence="8" id="KW-0472">Membrane</keyword>
<keyword evidence="2" id="KW-0964">Secreted</keyword>
<dbReference type="AlphaFoldDB" id="A0A8B8DCU5"/>
<evidence type="ECO:0000256" key="5">
    <source>
        <dbReference type="ARBA" id="ARBA00023157"/>
    </source>
</evidence>
<sequence length="291" mass="32429">MADLRVEMSSDKDKIKKERTGTVGEESPGVSYGAVLVLLAGSAVLAAAVYYPNSLIVADLGKLIEKIENQTNPTGYQTFRDCYDVHTRNPNSTSGVYTVYPGGLRRGIEVLCDMEVDNGGWLVIQKRTDGSLDFFRDWTEYQFGFGNGFNEFWIGNEVLHLLTSQAIYELRVDMADFEGESRFAKYKLFLVGSRESKFRLTVGGYSGTAGDSLSSHNGMQFSTKDVDNDLASGQCATSFKGGFWYSNCHTANPNGQYLRGEHESMADGVNWKTWRGYKYSLQTMSMKIKPL</sequence>
<evidence type="ECO:0000259" key="9">
    <source>
        <dbReference type="PROSITE" id="PS51406"/>
    </source>
</evidence>
<evidence type="ECO:0000256" key="1">
    <source>
        <dbReference type="ARBA" id="ARBA00004613"/>
    </source>
</evidence>
<dbReference type="GO" id="GO:0005576">
    <property type="term" value="C:extracellular region"/>
    <property type="evidence" value="ECO:0007669"/>
    <property type="project" value="UniProtKB-SubCell"/>
</dbReference>
<feature type="transmembrane region" description="Helical" evidence="8">
    <location>
        <begin position="30"/>
        <end position="51"/>
    </location>
</feature>
<comment type="subcellular location">
    <subcellularLocation>
        <location evidence="1">Secreted</location>
    </subcellularLocation>
</comment>
<keyword evidence="5" id="KW-1015">Disulfide bond</keyword>
<feature type="region of interest" description="Disordered" evidence="7">
    <location>
        <begin position="1"/>
        <end position="25"/>
    </location>
</feature>
<dbReference type="KEGG" id="cvn:111125904"/>
<dbReference type="InterPro" id="IPR037579">
    <property type="entry name" value="FIB_ANG-like"/>
</dbReference>
<dbReference type="PROSITE" id="PS51406">
    <property type="entry name" value="FIBRINOGEN_C_2"/>
    <property type="match status" value="1"/>
</dbReference>
<evidence type="ECO:0000256" key="4">
    <source>
        <dbReference type="ARBA" id="ARBA00023054"/>
    </source>
</evidence>
<dbReference type="RefSeq" id="XP_022325838.1">
    <property type="nucleotide sequence ID" value="XM_022470130.1"/>
</dbReference>
<evidence type="ECO:0000313" key="11">
    <source>
        <dbReference type="RefSeq" id="XP_022325838.1"/>
    </source>
</evidence>
<dbReference type="Gene3D" id="3.90.215.10">
    <property type="entry name" value="Gamma Fibrinogen, chain A, domain 1"/>
    <property type="match status" value="1"/>
</dbReference>
<dbReference type="FunFam" id="3.90.215.10:FF:000001">
    <property type="entry name" value="Tenascin isoform 1"/>
    <property type="match status" value="1"/>
</dbReference>
<dbReference type="InterPro" id="IPR002181">
    <property type="entry name" value="Fibrinogen_a/b/g_C_dom"/>
</dbReference>
<keyword evidence="8" id="KW-1133">Transmembrane helix</keyword>
<keyword evidence="4" id="KW-0175">Coiled coil</keyword>
<proteinExistence type="predicted"/>
<dbReference type="InterPro" id="IPR014716">
    <property type="entry name" value="Fibrinogen_a/b/g_C_1"/>
</dbReference>
<feature type="compositionally biased region" description="Basic and acidic residues" evidence="7">
    <location>
        <begin position="1"/>
        <end position="20"/>
    </location>
</feature>
<name>A0A8B8DCU5_CRAVI</name>